<evidence type="ECO:0000259" key="3">
    <source>
        <dbReference type="Pfam" id="PF17678"/>
    </source>
</evidence>
<reference evidence="4 5" key="1">
    <citation type="submission" date="2019-08" db="EMBL/GenBank/DDBJ databases">
        <title>Complete genome sequence of Terriglobus albidus strain ORNL.</title>
        <authorList>
            <person name="Podar M."/>
        </authorList>
    </citation>
    <scope>NUCLEOTIDE SEQUENCE [LARGE SCALE GENOMIC DNA]</scope>
    <source>
        <strain evidence="4 5">ORNL</strain>
    </source>
</reference>
<feature type="signal peptide" evidence="1">
    <location>
        <begin position="1"/>
        <end position="19"/>
    </location>
</feature>
<dbReference type="RefSeq" id="WP_147645787.1">
    <property type="nucleotide sequence ID" value="NZ_CP042806.1"/>
</dbReference>
<dbReference type="GO" id="GO:0000224">
    <property type="term" value="F:peptide-N4-(N-acetyl-beta-glucosaminyl)asparagine amidase activity"/>
    <property type="evidence" value="ECO:0007669"/>
    <property type="project" value="TreeGrafter"/>
</dbReference>
<dbReference type="InterPro" id="IPR041371">
    <property type="entry name" value="GH92_N"/>
</dbReference>
<dbReference type="EMBL" id="CP042806">
    <property type="protein sequence ID" value="QEE26649.1"/>
    <property type="molecule type" value="Genomic_DNA"/>
</dbReference>
<name>A0A5B9E4F8_9BACT</name>
<dbReference type="GO" id="GO:0005975">
    <property type="term" value="P:carbohydrate metabolic process"/>
    <property type="evidence" value="ECO:0007669"/>
    <property type="project" value="InterPro"/>
</dbReference>
<dbReference type="PANTHER" id="PTHR12143">
    <property type="entry name" value="PEPTIDE N-GLYCANASE PNGASE -RELATED"/>
    <property type="match status" value="1"/>
</dbReference>
<accession>A0A5B9E4F8</accession>
<keyword evidence="5" id="KW-1185">Reference proteome</keyword>
<organism evidence="4 5">
    <name type="scientific">Terriglobus albidus</name>
    <dbReference type="NCBI Taxonomy" id="1592106"/>
    <lineage>
        <taxon>Bacteria</taxon>
        <taxon>Pseudomonadati</taxon>
        <taxon>Acidobacteriota</taxon>
        <taxon>Terriglobia</taxon>
        <taxon>Terriglobales</taxon>
        <taxon>Acidobacteriaceae</taxon>
        <taxon>Terriglobus</taxon>
    </lineage>
</organism>
<feature type="chain" id="PRO_5023036116" evidence="1">
    <location>
        <begin position="20"/>
        <end position="757"/>
    </location>
</feature>
<sequence>MKHLAIALLAVSPALLAQAKPSQAKPASTDVVQYVDPLIGSEKTPEGYGRTLPLVEPPFAMTGWIPQTRQNKISVLSYEWHDATMSGFMGTHQPAMWMGDFGYVTVIPQVGGELRTAPEARAMKFRHEDEQSHPDIYRVTLDAGEGQTLKAEMTATEHSGMMRFRFPAKGAARILVEASRPNFNGWAAVDLAKGEITGWNPHRMDAHLGPGSMPNAGAAALPNFKGYFVVQFRKLPKSGETYGKDAKDYRGAYVEFAPGELVELRVGTSFISLDQARANLKAEMPDWNFEALQHKLHATWQEKLAHLQVTGAADSDKVRLYTAFYRSQLFPRIMTEGGRYYSGFDDKVHEGTSYTAYSIWDTFRAEWSWLTLTSPEHIDGMVTALLNDYKEGGWMPKWPNPSYTNIMIGTHADSLVAEAMRKGFHGFDKETAWQAAWKDATVPPDGDTTRRWLDREVKTPYEARAGLTYYKTLGYIPVDKIDEAASRTIEDSYDDWCVAQIAKMLGKDREYKELMQRSLNARHLYNPARHLMNGKRSDGSWAPISGGEGGDTNANRSIAGWTEGDAWVYTWGAFHDQAGLMDLMGGAENYAKYLDQHFAGGHNDHNNEPSHHYGYLYDFAGQPWKTQERVRQIAAAHYKTGPAGLIGDDDCGQMSAWFIFTAMGFYPVNAASGEYMIGSPLYRQMSLKLANGKTFTVQAENNSAENQYIQSATIDGKPLTEPVLTWEQIQAGATVKFVMGSKPSQWGSAYRPKAAAM</sequence>
<dbReference type="GO" id="GO:0005829">
    <property type="term" value="C:cytosol"/>
    <property type="evidence" value="ECO:0007669"/>
    <property type="project" value="TreeGrafter"/>
</dbReference>
<dbReference type="GO" id="GO:0030246">
    <property type="term" value="F:carbohydrate binding"/>
    <property type="evidence" value="ECO:0007669"/>
    <property type="project" value="InterPro"/>
</dbReference>
<keyword evidence="1" id="KW-0732">Signal</keyword>
<dbReference type="FunFam" id="1.20.1050.60:FF:000001">
    <property type="entry name" value="Putative alpha-1,2-mannosidase"/>
    <property type="match status" value="1"/>
</dbReference>
<dbReference type="InterPro" id="IPR008928">
    <property type="entry name" value="6-hairpin_glycosidase_sf"/>
</dbReference>
<evidence type="ECO:0000313" key="4">
    <source>
        <dbReference type="EMBL" id="QEE26649.1"/>
    </source>
</evidence>
<dbReference type="InterPro" id="IPR014718">
    <property type="entry name" value="GH-type_carb-bd"/>
</dbReference>
<dbReference type="NCBIfam" id="TIGR01180">
    <property type="entry name" value="aman2_put"/>
    <property type="match status" value="1"/>
</dbReference>
<evidence type="ECO:0000313" key="5">
    <source>
        <dbReference type="Proteomes" id="UP000321820"/>
    </source>
</evidence>
<dbReference type="FunFam" id="3.30.2080.10:FF:000001">
    <property type="entry name" value="Alpha-1,2-mannosidase subfamily"/>
    <property type="match status" value="1"/>
</dbReference>
<dbReference type="GO" id="GO:0006516">
    <property type="term" value="P:glycoprotein catabolic process"/>
    <property type="evidence" value="ECO:0007669"/>
    <property type="project" value="TreeGrafter"/>
</dbReference>
<dbReference type="Proteomes" id="UP000321820">
    <property type="component" value="Chromosome"/>
</dbReference>
<dbReference type="Pfam" id="PF07971">
    <property type="entry name" value="Glyco_hydro_92"/>
    <property type="match status" value="1"/>
</dbReference>
<protein>
    <submittedName>
        <fullName evidence="4">Glycoside hydrolase family 92 protein</fullName>
    </submittedName>
</protein>
<feature type="domain" description="Glycosyl hydrolase family 92 N-terminal" evidence="3">
    <location>
        <begin position="34"/>
        <end position="269"/>
    </location>
</feature>
<gene>
    <name evidence="4" type="ORF">FTW19_00680</name>
</gene>
<dbReference type="Gene3D" id="1.20.1610.10">
    <property type="entry name" value="alpha-1,2-mannosidases domains"/>
    <property type="match status" value="1"/>
</dbReference>
<dbReference type="Pfam" id="PF17678">
    <property type="entry name" value="Glyco_hydro_92N"/>
    <property type="match status" value="1"/>
</dbReference>
<feature type="domain" description="Glycosyl hydrolase family 92" evidence="2">
    <location>
        <begin position="275"/>
        <end position="741"/>
    </location>
</feature>
<evidence type="ECO:0000256" key="1">
    <source>
        <dbReference type="SAM" id="SignalP"/>
    </source>
</evidence>
<dbReference type="InterPro" id="IPR012939">
    <property type="entry name" value="Glyco_hydro_92"/>
</dbReference>
<dbReference type="Gene3D" id="3.30.2080.10">
    <property type="entry name" value="GH92 mannosidase domain"/>
    <property type="match status" value="1"/>
</dbReference>
<evidence type="ECO:0000259" key="2">
    <source>
        <dbReference type="Pfam" id="PF07971"/>
    </source>
</evidence>
<dbReference type="Gene3D" id="2.70.98.10">
    <property type="match status" value="1"/>
</dbReference>
<dbReference type="OrthoDB" id="9804511at2"/>
<dbReference type="InterPro" id="IPR050883">
    <property type="entry name" value="PNGase"/>
</dbReference>
<dbReference type="PANTHER" id="PTHR12143:SF43">
    <property type="entry name" value="PUTATIVE-RELATED"/>
    <property type="match status" value="1"/>
</dbReference>
<dbReference type="KEGG" id="talb:FTW19_00680"/>
<proteinExistence type="predicted"/>
<keyword evidence="4" id="KW-0378">Hydrolase</keyword>
<dbReference type="Gene3D" id="1.20.1050.60">
    <property type="entry name" value="alpha-1,2-mannosidase"/>
    <property type="match status" value="1"/>
</dbReference>
<dbReference type="InterPro" id="IPR005887">
    <property type="entry name" value="GH92_a_mannosidase_put"/>
</dbReference>
<dbReference type="SUPFAM" id="SSF48208">
    <property type="entry name" value="Six-hairpin glycosidases"/>
    <property type="match status" value="1"/>
</dbReference>
<dbReference type="AlphaFoldDB" id="A0A5B9E4F8"/>